<dbReference type="EMBL" id="FNJW01000008">
    <property type="protein sequence ID" value="SDQ47175.1"/>
    <property type="molecule type" value="Genomic_DNA"/>
</dbReference>
<dbReference type="RefSeq" id="WP_035021736.1">
    <property type="nucleotide sequence ID" value="NZ_CP084916.1"/>
</dbReference>
<dbReference type="Proteomes" id="UP000199481">
    <property type="component" value="Unassembled WGS sequence"/>
</dbReference>
<reference evidence="2" key="1">
    <citation type="submission" date="2016-10" db="EMBL/GenBank/DDBJ databases">
        <authorList>
            <person name="Varghese N."/>
            <person name="Submissions S."/>
        </authorList>
    </citation>
    <scope>NUCLEOTIDE SEQUENCE [LARGE SCALE GENOMIC DNA]</scope>
    <source>
        <strain evidence="2">MPL-11</strain>
    </source>
</reference>
<proteinExistence type="predicted"/>
<sequence length="88" mass="9956">MEANKVKVRNSYAYILEGKNSCDTLLVDEEDLIENADGILDCPLDSVLRKNKLSLSDLNDMKTTRLLFVKLDENKTIILNTISLNINI</sequence>
<name>A0A1H1B5F0_9LACT</name>
<evidence type="ECO:0000313" key="2">
    <source>
        <dbReference type="Proteomes" id="UP000199481"/>
    </source>
</evidence>
<evidence type="ECO:0000313" key="1">
    <source>
        <dbReference type="EMBL" id="SDQ47175.1"/>
    </source>
</evidence>
<protein>
    <submittedName>
        <fullName evidence="1">Uncharacterized protein</fullName>
    </submittedName>
</protein>
<organism evidence="1 2">
    <name type="scientific">Carnobacterium viridans</name>
    <dbReference type="NCBI Taxonomy" id="174587"/>
    <lineage>
        <taxon>Bacteria</taxon>
        <taxon>Bacillati</taxon>
        <taxon>Bacillota</taxon>
        <taxon>Bacilli</taxon>
        <taxon>Lactobacillales</taxon>
        <taxon>Carnobacteriaceae</taxon>
        <taxon>Carnobacterium</taxon>
    </lineage>
</organism>
<gene>
    <name evidence="1" type="ORF">SAMN04487752_2436</name>
</gene>
<accession>A0A1H1B5F0</accession>
<keyword evidence="2" id="KW-1185">Reference proteome</keyword>
<dbReference type="AlphaFoldDB" id="A0A1H1B5F0"/>
<dbReference type="OrthoDB" id="2156870at2"/>